<sequence length="151" mass="17031">MHARIVLILSSVTGAMKSSLRSSVMEHVMKSSRSSLLKSIMLEWVPSNLWDSSWSSHGISQVREDSSDCYGDISQVCVDTAPCVLATNRFQVQGLASSCYWQFPASWSINWSRISYMMVPKILDVALDLSFPLIVHFNFHSQSFDDSDLFQ</sequence>
<dbReference type="EMBL" id="BSYO01000028">
    <property type="protein sequence ID" value="GMH24752.1"/>
    <property type="molecule type" value="Genomic_DNA"/>
</dbReference>
<proteinExistence type="predicted"/>
<dbReference type="AlphaFoldDB" id="A0AAD3TA14"/>
<reference evidence="1" key="1">
    <citation type="submission" date="2023-05" db="EMBL/GenBank/DDBJ databases">
        <title>Nepenthes gracilis genome sequencing.</title>
        <authorList>
            <person name="Fukushima K."/>
        </authorList>
    </citation>
    <scope>NUCLEOTIDE SEQUENCE</scope>
    <source>
        <strain evidence="1">SING2019-196</strain>
    </source>
</reference>
<accession>A0AAD3TA14</accession>
<evidence type="ECO:0000313" key="2">
    <source>
        <dbReference type="Proteomes" id="UP001279734"/>
    </source>
</evidence>
<comment type="caution">
    <text evidence="1">The sequence shown here is derived from an EMBL/GenBank/DDBJ whole genome shotgun (WGS) entry which is preliminary data.</text>
</comment>
<name>A0AAD3TA14_NEPGR</name>
<evidence type="ECO:0000313" key="1">
    <source>
        <dbReference type="EMBL" id="GMH24752.1"/>
    </source>
</evidence>
<organism evidence="1 2">
    <name type="scientific">Nepenthes gracilis</name>
    <name type="common">Slender pitcher plant</name>
    <dbReference type="NCBI Taxonomy" id="150966"/>
    <lineage>
        <taxon>Eukaryota</taxon>
        <taxon>Viridiplantae</taxon>
        <taxon>Streptophyta</taxon>
        <taxon>Embryophyta</taxon>
        <taxon>Tracheophyta</taxon>
        <taxon>Spermatophyta</taxon>
        <taxon>Magnoliopsida</taxon>
        <taxon>eudicotyledons</taxon>
        <taxon>Gunneridae</taxon>
        <taxon>Pentapetalae</taxon>
        <taxon>Caryophyllales</taxon>
        <taxon>Nepenthaceae</taxon>
        <taxon>Nepenthes</taxon>
    </lineage>
</organism>
<gene>
    <name evidence="1" type="ORF">Nepgr_026595</name>
</gene>
<protein>
    <submittedName>
        <fullName evidence="1">Uncharacterized protein</fullName>
    </submittedName>
</protein>
<dbReference type="Proteomes" id="UP001279734">
    <property type="component" value="Unassembled WGS sequence"/>
</dbReference>
<keyword evidence="2" id="KW-1185">Reference proteome</keyword>